<keyword evidence="3" id="KW-1185">Reference proteome</keyword>
<accession>A0A0C3CRP5</accession>
<feature type="compositionally biased region" description="Pro residues" evidence="1">
    <location>
        <begin position="1"/>
        <end position="10"/>
    </location>
</feature>
<dbReference type="InParanoid" id="A0A0C3CRP5"/>
<dbReference type="AlphaFoldDB" id="A0A0C3CRP5"/>
<name>A0A0C3CRP5_OIDMZ</name>
<protein>
    <submittedName>
        <fullName evidence="2">Uncharacterized protein</fullName>
    </submittedName>
</protein>
<dbReference type="EMBL" id="KN832875">
    <property type="protein sequence ID" value="KIN01669.1"/>
    <property type="molecule type" value="Genomic_DNA"/>
</dbReference>
<feature type="region of interest" description="Disordered" evidence="1">
    <location>
        <begin position="1"/>
        <end position="34"/>
    </location>
</feature>
<reference evidence="2 3" key="1">
    <citation type="submission" date="2014-04" db="EMBL/GenBank/DDBJ databases">
        <authorList>
            <consortium name="DOE Joint Genome Institute"/>
            <person name="Kuo A."/>
            <person name="Martino E."/>
            <person name="Perotto S."/>
            <person name="Kohler A."/>
            <person name="Nagy L.G."/>
            <person name="Floudas D."/>
            <person name="Copeland A."/>
            <person name="Barry K.W."/>
            <person name="Cichocki N."/>
            <person name="Veneault-Fourrey C."/>
            <person name="LaButti K."/>
            <person name="Lindquist E.A."/>
            <person name="Lipzen A."/>
            <person name="Lundell T."/>
            <person name="Morin E."/>
            <person name="Murat C."/>
            <person name="Sun H."/>
            <person name="Tunlid A."/>
            <person name="Henrissat B."/>
            <person name="Grigoriev I.V."/>
            <person name="Hibbett D.S."/>
            <person name="Martin F."/>
            <person name="Nordberg H.P."/>
            <person name="Cantor M.N."/>
            <person name="Hua S.X."/>
        </authorList>
    </citation>
    <scope>NUCLEOTIDE SEQUENCE [LARGE SCALE GENOMIC DNA]</scope>
    <source>
        <strain evidence="2 3">Zn</strain>
    </source>
</reference>
<organism evidence="2 3">
    <name type="scientific">Oidiodendron maius (strain Zn)</name>
    <dbReference type="NCBI Taxonomy" id="913774"/>
    <lineage>
        <taxon>Eukaryota</taxon>
        <taxon>Fungi</taxon>
        <taxon>Dikarya</taxon>
        <taxon>Ascomycota</taxon>
        <taxon>Pezizomycotina</taxon>
        <taxon>Leotiomycetes</taxon>
        <taxon>Leotiomycetes incertae sedis</taxon>
        <taxon>Myxotrichaceae</taxon>
        <taxon>Oidiodendron</taxon>
    </lineage>
</organism>
<dbReference type="Proteomes" id="UP000054321">
    <property type="component" value="Unassembled WGS sequence"/>
</dbReference>
<gene>
    <name evidence="2" type="ORF">OIDMADRAFT_18603</name>
</gene>
<sequence>MCRPPRPTPSLPRHLNAKPPLERIRNIPSRKQSLRTRQQQRIITMFMHCAPEPSPCPTPSLQ</sequence>
<reference evidence="3" key="2">
    <citation type="submission" date="2015-01" db="EMBL/GenBank/DDBJ databases">
        <title>Evolutionary Origins and Diversification of the Mycorrhizal Mutualists.</title>
        <authorList>
            <consortium name="DOE Joint Genome Institute"/>
            <consortium name="Mycorrhizal Genomics Consortium"/>
            <person name="Kohler A."/>
            <person name="Kuo A."/>
            <person name="Nagy L.G."/>
            <person name="Floudas D."/>
            <person name="Copeland A."/>
            <person name="Barry K.W."/>
            <person name="Cichocki N."/>
            <person name="Veneault-Fourrey C."/>
            <person name="LaButti K."/>
            <person name="Lindquist E.A."/>
            <person name="Lipzen A."/>
            <person name="Lundell T."/>
            <person name="Morin E."/>
            <person name="Murat C."/>
            <person name="Riley R."/>
            <person name="Ohm R."/>
            <person name="Sun H."/>
            <person name="Tunlid A."/>
            <person name="Henrissat B."/>
            <person name="Grigoriev I.V."/>
            <person name="Hibbett D.S."/>
            <person name="Martin F."/>
        </authorList>
    </citation>
    <scope>NUCLEOTIDE SEQUENCE [LARGE SCALE GENOMIC DNA]</scope>
    <source>
        <strain evidence="3">Zn</strain>
    </source>
</reference>
<evidence type="ECO:0000313" key="3">
    <source>
        <dbReference type="Proteomes" id="UP000054321"/>
    </source>
</evidence>
<evidence type="ECO:0000313" key="2">
    <source>
        <dbReference type="EMBL" id="KIN01669.1"/>
    </source>
</evidence>
<proteinExistence type="predicted"/>
<evidence type="ECO:0000256" key="1">
    <source>
        <dbReference type="SAM" id="MobiDB-lite"/>
    </source>
</evidence>
<dbReference type="HOGENOM" id="CLU_2904771_0_0_1"/>